<evidence type="ECO:0000256" key="1">
    <source>
        <dbReference type="ARBA" id="ARBA00023229"/>
    </source>
</evidence>
<dbReference type="InterPro" id="IPR020616">
    <property type="entry name" value="Thiolase_N"/>
</dbReference>
<accession>A0A830FIR2</accession>
<dbReference type="PANTHER" id="PTHR42870">
    <property type="entry name" value="ACETYL-COA C-ACETYLTRANSFERASE"/>
    <property type="match status" value="1"/>
</dbReference>
<dbReference type="InterPro" id="IPR002155">
    <property type="entry name" value="Thiolase"/>
</dbReference>
<keyword evidence="1" id="KW-0414">Isoprene biosynthesis</keyword>
<dbReference type="Gene3D" id="3.40.47.10">
    <property type="match status" value="1"/>
</dbReference>
<evidence type="ECO:0000259" key="3">
    <source>
        <dbReference type="Pfam" id="PF22691"/>
    </source>
</evidence>
<dbReference type="InterPro" id="IPR055140">
    <property type="entry name" value="Thiolase_C_2"/>
</dbReference>
<evidence type="ECO:0000259" key="2">
    <source>
        <dbReference type="Pfam" id="PF00108"/>
    </source>
</evidence>
<keyword evidence="5" id="KW-1185">Reference proteome</keyword>
<reference evidence="4" key="2">
    <citation type="submission" date="2020-09" db="EMBL/GenBank/DDBJ databases">
        <authorList>
            <person name="Sun Q."/>
            <person name="Ohkuma M."/>
        </authorList>
    </citation>
    <scope>NUCLEOTIDE SEQUENCE</scope>
    <source>
        <strain evidence="4">JCM 19596</strain>
    </source>
</reference>
<dbReference type="NCBIfam" id="NF004720">
    <property type="entry name" value="PRK06064.1"/>
    <property type="match status" value="1"/>
</dbReference>
<proteinExistence type="predicted"/>
<dbReference type="RefSeq" id="WP_188978068.1">
    <property type="nucleotide sequence ID" value="NZ_BMPG01000002.1"/>
</dbReference>
<gene>
    <name evidence="4" type="ORF">GCM10009039_17770</name>
</gene>
<dbReference type="GO" id="GO:0008299">
    <property type="term" value="P:isoprenoid biosynthetic process"/>
    <property type="evidence" value="ECO:0007669"/>
    <property type="project" value="UniProtKB-KW"/>
</dbReference>
<dbReference type="Proteomes" id="UP000607197">
    <property type="component" value="Unassembled WGS sequence"/>
</dbReference>
<dbReference type="GO" id="GO:0016747">
    <property type="term" value="F:acyltransferase activity, transferring groups other than amino-acyl groups"/>
    <property type="evidence" value="ECO:0007669"/>
    <property type="project" value="InterPro"/>
</dbReference>
<evidence type="ECO:0000313" key="4">
    <source>
        <dbReference type="EMBL" id="GGL59955.1"/>
    </source>
</evidence>
<feature type="domain" description="Thiolase C-terminal" evidence="3">
    <location>
        <begin position="241"/>
        <end position="385"/>
    </location>
</feature>
<sequence length="388" mass="39984">MTNVRVAGVGLTHFGSHPERTSRDLFAEAGAVALEDAGVPREDVESVFYGNFMGEVAEHQGHTGPLAAEALGVRAPATRYESACASSGVALRQAVKDVRNGEADVLVVGGAERMSHVGTDETTEGLAIAADDLYEVRAGLTFPGAYGLMARAYFEEHGGSREDLAHIAVKNHANAVGNEHAQYQKEITVEQALDSPTVASPLHLYDACPITDGASAAVLVSDDYADEHDLDAPVAVTGTGQGGDMMALQDRASMAASPAADDAAAEAYDDAGIDADDVDLAEVHDCFTIAEVLAVESLGFAERGDGITAAREGETRKDGRIPVNLSGGLKAKGHPVGATGVSQLAEVTSLLRGDHHNSDAVSGARVGVAHNAGGTVASATVHVLEVLD</sequence>
<dbReference type="InterPro" id="IPR016039">
    <property type="entry name" value="Thiolase-like"/>
</dbReference>
<organism evidence="4 5">
    <name type="scientific">Halocalculus aciditolerans</name>
    <dbReference type="NCBI Taxonomy" id="1383812"/>
    <lineage>
        <taxon>Archaea</taxon>
        <taxon>Methanobacteriati</taxon>
        <taxon>Methanobacteriota</taxon>
        <taxon>Stenosarchaea group</taxon>
        <taxon>Halobacteria</taxon>
        <taxon>Halobacteriales</taxon>
        <taxon>Halobacteriaceae</taxon>
        <taxon>Halocalculus</taxon>
    </lineage>
</organism>
<protein>
    <submittedName>
        <fullName evidence="4">3-ketoacyl-CoA thiolase</fullName>
    </submittedName>
</protein>
<dbReference type="PIRSF" id="PIRSF000429">
    <property type="entry name" value="Ac-CoA_Ac_transf"/>
    <property type="match status" value="1"/>
</dbReference>
<feature type="domain" description="Thiolase N-terminal" evidence="2">
    <location>
        <begin position="12"/>
        <end position="222"/>
    </location>
</feature>
<dbReference type="SUPFAM" id="SSF53901">
    <property type="entry name" value="Thiolase-like"/>
    <property type="match status" value="2"/>
</dbReference>
<dbReference type="OrthoDB" id="167534at2157"/>
<dbReference type="Pfam" id="PF22691">
    <property type="entry name" value="Thiolase_C_1"/>
    <property type="match status" value="1"/>
</dbReference>
<dbReference type="CDD" id="cd00829">
    <property type="entry name" value="SCP-x_thiolase"/>
    <property type="match status" value="1"/>
</dbReference>
<dbReference type="PANTHER" id="PTHR42870:SF6">
    <property type="entry name" value="ACETYL-COA C-ACYLTRANSFERASE"/>
    <property type="match status" value="1"/>
</dbReference>
<evidence type="ECO:0000313" key="5">
    <source>
        <dbReference type="Proteomes" id="UP000607197"/>
    </source>
</evidence>
<comment type="caution">
    <text evidence="4">The sequence shown here is derived from an EMBL/GenBank/DDBJ whole genome shotgun (WGS) entry which is preliminary data.</text>
</comment>
<name>A0A830FIR2_9EURY</name>
<reference evidence="4" key="1">
    <citation type="journal article" date="2014" name="Int. J. Syst. Evol. Microbiol.">
        <title>Complete genome sequence of Corynebacterium casei LMG S-19264T (=DSM 44701T), isolated from a smear-ripened cheese.</title>
        <authorList>
            <consortium name="US DOE Joint Genome Institute (JGI-PGF)"/>
            <person name="Walter F."/>
            <person name="Albersmeier A."/>
            <person name="Kalinowski J."/>
            <person name="Ruckert C."/>
        </authorList>
    </citation>
    <scope>NUCLEOTIDE SEQUENCE</scope>
    <source>
        <strain evidence="4">JCM 19596</strain>
    </source>
</reference>
<dbReference type="Pfam" id="PF00108">
    <property type="entry name" value="Thiolase_N"/>
    <property type="match status" value="1"/>
</dbReference>
<dbReference type="EMBL" id="BMPG01000002">
    <property type="protein sequence ID" value="GGL59955.1"/>
    <property type="molecule type" value="Genomic_DNA"/>
</dbReference>
<dbReference type="AlphaFoldDB" id="A0A830FIR2"/>